<dbReference type="OrthoDB" id="4551347at2"/>
<comment type="caution">
    <text evidence="1">The sequence shown here is derived from an EMBL/GenBank/DDBJ whole genome shotgun (WGS) entry which is preliminary data.</text>
</comment>
<organism evidence="1 2">
    <name type="scientific">Nocardia donostiensis</name>
    <dbReference type="NCBI Taxonomy" id="1538463"/>
    <lineage>
        <taxon>Bacteria</taxon>
        <taxon>Bacillati</taxon>
        <taxon>Actinomycetota</taxon>
        <taxon>Actinomycetes</taxon>
        <taxon>Mycobacteriales</taxon>
        <taxon>Nocardiaceae</taxon>
        <taxon>Nocardia</taxon>
    </lineage>
</organism>
<dbReference type="PROSITE" id="PS51257">
    <property type="entry name" value="PROKAR_LIPOPROTEIN"/>
    <property type="match status" value="1"/>
</dbReference>
<dbReference type="RefSeq" id="WP_077121143.1">
    <property type="nucleotide sequence ID" value="NZ_MUKP01000031.1"/>
</dbReference>
<dbReference type="EMBL" id="MUMY01000027">
    <property type="protein sequence ID" value="ONM46289.1"/>
    <property type="molecule type" value="Genomic_DNA"/>
</dbReference>
<accession>A0A1W0B7P8</accession>
<reference evidence="1 2" key="1">
    <citation type="journal article" date="2016" name="Antonie Van Leeuwenhoek">
        <title>Nocardia donostiensis sp. nov., isolated from human respiratory specimens.</title>
        <authorList>
            <person name="Ercibengoa M."/>
            <person name="Bell M."/>
            <person name="Marimon J.M."/>
            <person name="Humrighouse B."/>
            <person name="Klenk H.P."/>
            <person name="Potter G."/>
            <person name="Perez-Trallero E."/>
        </authorList>
    </citation>
    <scope>NUCLEOTIDE SEQUENCE [LARGE SCALE GENOMIC DNA]</scope>
    <source>
        <strain evidence="1 2">X1655</strain>
    </source>
</reference>
<gene>
    <name evidence="1" type="ORF">B0T46_23670</name>
</gene>
<sequence>MRRNPIAVIVAVLMTIVGLSGCTFTPDRQAEADQLESEIAAMPGVEDISVVYSNELTLGVYLHVDVTMTRATEAQIADVGSRIVAIERDKFDDYDRSHTFIVGDKLDIEDGEAELDSGRIVGDTQRLRAIGASLPGAEISSLFDQTSPRIEIRDAPPAAESLTAVRNVLGDGPATLQIQTTAPEPVWHVDFPFSSEQEQSIQRKLAELPVADVDSVRVVDGRITGLIVEIGDPRTAYRDLVTIIGAIGPTRENPLGLEWGLPGSTNAEREFRGSAYIYGCPEGRTAGEENPERFYTPDAVDLQKRMQNEFETCPK</sequence>
<protein>
    <submittedName>
        <fullName evidence="1">Uncharacterized protein</fullName>
    </submittedName>
</protein>
<dbReference type="STRING" id="1538463.B0T36_19785"/>
<name>A0A1W0B7P8_9NOCA</name>
<evidence type="ECO:0000313" key="2">
    <source>
        <dbReference type="Proteomes" id="UP000188836"/>
    </source>
</evidence>
<proteinExistence type="predicted"/>
<evidence type="ECO:0000313" key="1">
    <source>
        <dbReference type="EMBL" id="ONM46289.1"/>
    </source>
</evidence>
<dbReference type="AlphaFoldDB" id="A0A1W0B7P8"/>
<dbReference type="Proteomes" id="UP000188836">
    <property type="component" value="Unassembled WGS sequence"/>
</dbReference>
<keyword evidence="2" id="KW-1185">Reference proteome</keyword>